<proteinExistence type="predicted"/>
<dbReference type="GO" id="GO:0005840">
    <property type="term" value="C:ribosome"/>
    <property type="evidence" value="ECO:0007669"/>
    <property type="project" value="UniProtKB-KW"/>
</dbReference>
<reference evidence="1" key="2">
    <citation type="journal article" date="2019" name="Mitochondrial DNA Part B Resour">
        <title>The complete mitochondrial genome of a marine microalgae Cryptophyceae sp. CCMP2293.</title>
        <authorList>
            <person name="Hu S."/>
            <person name="Xu Y."/>
            <person name="Xu B."/>
            <person name="Li F."/>
        </authorList>
    </citation>
    <scope>NUCLEOTIDE SEQUENCE</scope>
</reference>
<dbReference type="AlphaFoldDB" id="A0A6C0X6G1"/>
<gene>
    <name evidence="1" type="primary">rpl31</name>
</gene>
<reference evidence="1" key="1">
    <citation type="submission" date="2018-12" db="EMBL/GenBank/DDBJ databases">
        <authorList>
            <person name="hu s."/>
            <person name="Xu Y."/>
            <person name="Xu B."/>
            <person name="Li F."/>
        </authorList>
    </citation>
    <scope>NUCLEOTIDE SEQUENCE</scope>
</reference>
<name>A0A6C0X6G1_9CRYP</name>
<organism evidence="1">
    <name type="scientific">Baffinella frigidus</name>
    <dbReference type="NCBI Taxonomy" id="2571260"/>
    <lineage>
        <taxon>Eukaryota</taxon>
        <taxon>Cryptophyceae</taxon>
        <taxon>Cryptomonadales</taxon>
        <taxon>Baffinellaceae</taxon>
        <taxon>Baffinella</taxon>
    </lineage>
</organism>
<sequence length="67" mass="8099">MKSKIKKIYIQLTDGSIFCNKFLARDSFLKLAVDTKCHKLWRSLFDIKENLKINEKHFVFFNKKFLK</sequence>
<dbReference type="EMBL" id="MK292549">
    <property type="protein sequence ID" value="QIC55000.1"/>
    <property type="molecule type" value="Genomic_DNA"/>
</dbReference>
<geneLocation type="mitochondrion" evidence="1"/>
<keyword evidence="1" id="KW-0496">Mitochondrion</keyword>
<accession>A0A6C0X6G1</accession>
<evidence type="ECO:0000313" key="1">
    <source>
        <dbReference type="EMBL" id="QIC55000.1"/>
    </source>
</evidence>
<keyword evidence="1" id="KW-0687">Ribonucleoprotein</keyword>
<keyword evidence="1" id="KW-0689">Ribosomal protein</keyword>
<protein>
    <submittedName>
        <fullName evidence="1">Ribosomal protein L31</fullName>
    </submittedName>
</protein>